<dbReference type="InterPro" id="IPR036291">
    <property type="entry name" value="NAD(P)-bd_dom_sf"/>
</dbReference>
<dbReference type="Pfam" id="PF13561">
    <property type="entry name" value="adh_short_C2"/>
    <property type="match status" value="1"/>
</dbReference>
<dbReference type="Gene3D" id="3.40.50.720">
    <property type="entry name" value="NAD(P)-binding Rossmann-like Domain"/>
    <property type="match status" value="1"/>
</dbReference>
<dbReference type="PRINTS" id="PR00080">
    <property type="entry name" value="SDRFAMILY"/>
</dbReference>
<keyword evidence="2" id="KW-0560">Oxidoreductase</keyword>
<accession>A0A160TPV7</accession>
<evidence type="ECO:0000313" key="2">
    <source>
        <dbReference type="EMBL" id="CUS49883.1"/>
    </source>
</evidence>
<dbReference type="PANTHER" id="PTHR42760">
    <property type="entry name" value="SHORT-CHAIN DEHYDROGENASES/REDUCTASES FAMILY MEMBER"/>
    <property type="match status" value="1"/>
</dbReference>
<dbReference type="NCBIfam" id="NF004778">
    <property type="entry name" value="PRK06124.1"/>
    <property type="match status" value="1"/>
</dbReference>
<organism evidence="2">
    <name type="scientific">hydrothermal vent metagenome</name>
    <dbReference type="NCBI Taxonomy" id="652676"/>
    <lineage>
        <taxon>unclassified sequences</taxon>
        <taxon>metagenomes</taxon>
        <taxon>ecological metagenomes</taxon>
    </lineage>
</organism>
<dbReference type="EMBL" id="CZRL01000008">
    <property type="protein sequence ID" value="CUS49883.1"/>
    <property type="molecule type" value="Genomic_DNA"/>
</dbReference>
<protein>
    <submittedName>
        <fullName evidence="2">3-oxoacyl-[acyl-carrier protein] reductase</fullName>
        <ecNumber evidence="2">1.1.1.100</ecNumber>
    </submittedName>
</protein>
<gene>
    <name evidence="2" type="ORF">MGWOODY_XGa2969</name>
</gene>
<name>A0A160TPV7_9ZZZZ</name>
<comment type="similarity">
    <text evidence="1">Belongs to the short-chain dehydrogenases/reductases (SDR) family.</text>
</comment>
<dbReference type="SUPFAM" id="SSF51735">
    <property type="entry name" value="NAD(P)-binding Rossmann-fold domains"/>
    <property type="match status" value="1"/>
</dbReference>
<dbReference type="InterPro" id="IPR002347">
    <property type="entry name" value="SDR_fam"/>
</dbReference>
<reference evidence="2" key="1">
    <citation type="submission" date="2015-10" db="EMBL/GenBank/DDBJ databases">
        <authorList>
            <person name="Gilbert D.G."/>
        </authorList>
    </citation>
    <scope>NUCLEOTIDE SEQUENCE</scope>
</reference>
<evidence type="ECO:0000256" key="1">
    <source>
        <dbReference type="ARBA" id="ARBA00006484"/>
    </source>
</evidence>
<dbReference type="EC" id="1.1.1.100" evidence="2"/>
<dbReference type="AlphaFoldDB" id="A0A160TPV7"/>
<proteinExistence type="inferred from homology"/>
<sequence>MESMFNLTGRIALVTGSAQGLGFEMAKGLSEAGAHVLVNGRDKDHVANAVSLIKSSGGSAQELVFDVSVDSARAAALSTIVSEHDRLDILINNVGLRDRRSIDEVDGPDFQALLQVNLTSAFLLCQEAVGLMRARHWGRIVNMSGLASAVGLKLSPSYASSKGALESLTRTLAAALGPDGITVNALAPGFFATETNATMVADEDLSEKLFSRTALGRWGKPHEIAGAAVFLCSEEAAYVTGQVLTVDGGCASYF</sequence>
<dbReference type="PRINTS" id="PR00081">
    <property type="entry name" value="GDHRDH"/>
</dbReference>
<dbReference type="GO" id="GO:0004316">
    <property type="term" value="F:3-oxoacyl-[acyl-carrier-protein] reductase (NADPH) activity"/>
    <property type="evidence" value="ECO:0007669"/>
    <property type="project" value="UniProtKB-EC"/>
</dbReference>
<dbReference type="FunFam" id="3.40.50.720:FF:000084">
    <property type="entry name" value="Short-chain dehydrogenase reductase"/>
    <property type="match status" value="1"/>
</dbReference>